<protein>
    <submittedName>
        <fullName evidence="1">Uncharacterized protein</fullName>
    </submittedName>
</protein>
<reference evidence="1" key="1">
    <citation type="submission" date="2018-05" db="EMBL/GenBank/DDBJ databases">
        <authorList>
            <person name="Lanie J.A."/>
            <person name="Ng W.-L."/>
            <person name="Kazmierczak K.M."/>
            <person name="Andrzejewski T.M."/>
            <person name="Davidsen T.M."/>
            <person name="Wayne K.J."/>
            <person name="Tettelin H."/>
            <person name="Glass J.I."/>
            <person name="Rusch D."/>
            <person name="Podicherti R."/>
            <person name="Tsui H.-C.T."/>
            <person name="Winkler M.E."/>
        </authorList>
    </citation>
    <scope>NUCLEOTIDE SEQUENCE</scope>
</reference>
<organism evidence="1">
    <name type="scientific">marine metagenome</name>
    <dbReference type="NCBI Taxonomy" id="408172"/>
    <lineage>
        <taxon>unclassified sequences</taxon>
        <taxon>metagenomes</taxon>
        <taxon>ecological metagenomes</taxon>
    </lineage>
</organism>
<name>A0A382W6K6_9ZZZZ</name>
<evidence type="ECO:0000313" key="1">
    <source>
        <dbReference type="EMBL" id="SVD54423.1"/>
    </source>
</evidence>
<dbReference type="AlphaFoldDB" id="A0A382W6K6"/>
<dbReference type="EMBL" id="UINC01157438">
    <property type="protein sequence ID" value="SVD54423.1"/>
    <property type="molecule type" value="Genomic_DNA"/>
</dbReference>
<proteinExistence type="predicted"/>
<feature type="non-terminal residue" evidence="1">
    <location>
        <position position="1"/>
    </location>
</feature>
<gene>
    <name evidence="1" type="ORF">METZ01_LOCUS407277</name>
</gene>
<feature type="non-terminal residue" evidence="1">
    <location>
        <position position="164"/>
    </location>
</feature>
<sequence length="164" mass="18954">VKQFSLAEKLGKRIRHRERVAAQSSNTRELRHEHYHNFLKLRADSLRALIVRLMLGSVEALRAATENTDHQRSKPVGKRCDPDHINILTIEIQWLLFEYGVGVLATDQHGRVLYCARTGYIPGDAINLMIYNRCLGCDQMIRNLIDDLTRASRCAFLVRLHRHL</sequence>
<accession>A0A382W6K6</accession>